<reference evidence="1 2" key="1">
    <citation type="submission" date="2007-08" db="EMBL/GenBank/DDBJ databases">
        <authorList>
            <person name="Fulton L."/>
            <person name="Clifton S."/>
            <person name="Fulton B."/>
            <person name="Xu J."/>
            <person name="Minx P."/>
            <person name="Pepin K.H."/>
            <person name="Johnson M."/>
            <person name="Thiruvilangam P."/>
            <person name="Bhonagiri V."/>
            <person name="Nash W.E."/>
            <person name="Mardis E.R."/>
            <person name="Wilson R.K."/>
        </authorList>
    </citation>
    <scope>NUCLEOTIDE SEQUENCE [LARGE SCALE GENOMIC DNA]</scope>
    <source>
        <strain evidence="2">ATCC BAA-613 / DSM 15670 / CCUG 46953 / JCM 12243 / WAL 16351</strain>
    </source>
</reference>
<evidence type="ECO:0000313" key="2">
    <source>
        <dbReference type="Proteomes" id="UP000005396"/>
    </source>
</evidence>
<comment type="caution">
    <text evidence="1">The sequence shown here is derived from an EMBL/GenBank/DDBJ whole genome shotgun (WGS) entry which is preliminary data.</text>
</comment>
<reference evidence="1 2" key="2">
    <citation type="submission" date="2007-09" db="EMBL/GenBank/DDBJ databases">
        <title>Draft genome sequence of Clostridium bolteae (ATCC BAA-613).</title>
        <authorList>
            <person name="Sudarsanam P."/>
            <person name="Ley R."/>
            <person name="Guruge J."/>
            <person name="Turnbaugh P.J."/>
            <person name="Mahowald M."/>
            <person name="Liep D."/>
            <person name="Gordon J."/>
        </authorList>
    </citation>
    <scope>NUCLEOTIDE SEQUENCE [LARGE SCALE GENOMIC DNA]</scope>
    <source>
        <strain evidence="2">ATCC BAA-613 / DSM 15670 / CCUG 46953 / JCM 12243 / WAL 16351</strain>
    </source>
</reference>
<organism evidence="1 2">
    <name type="scientific">Enterocloster bolteae (strain ATCC BAA-613 / DSM 15670 / CCUG 46953 / JCM 12243 / WAL 16351)</name>
    <name type="common">Clostridium bolteae</name>
    <dbReference type="NCBI Taxonomy" id="411902"/>
    <lineage>
        <taxon>Bacteria</taxon>
        <taxon>Bacillati</taxon>
        <taxon>Bacillota</taxon>
        <taxon>Clostridia</taxon>
        <taxon>Lachnospirales</taxon>
        <taxon>Lachnospiraceae</taxon>
        <taxon>Enterocloster</taxon>
    </lineage>
</organism>
<protein>
    <submittedName>
        <fullName evidence="1">Uncharacterized protein</fullName>
    </submittedName>
</protein>
<dbReference type="Proteomes" id="UP000005396">
    <property type="component" value="Unassembled WGS sequence"/>
</dbReference>
<dbReference type="EMBL" id="ABCC02000033">
    <property type="protein sequence ID" value="EDP15717.1"/>
    <property type="molecule type" value="Genomic_DNA"/>
</dbReference>
<evidence type="ECO:0000313" key="1">
    <source>
        <dbReference type="EMBL" id="EDP15717.1"/>
    </source>
</evidence>
<proteinExistence type="predicted"/>
<name>A8RU39_ENTBW</name>
<sequence>MGKIILFPTHPDYCKRCIYSRDNGTCASEKYNENQYKVNCVWHYCKYRKEKAEYET</sequence>
<dbReference type="PaxDb" id="411902-CLOBOL_03888"/>
<dbReference type="HOGENOM" id="CLU_3005952_0_0_9"/>
<gene>
    <name evidence="1" type="ORF">CLOBOL_03888</name>
</gene>
<dbReference type="AlphaFoldDB" id="A8RU39"/>
<accession>A8RU39</accession>